<comment type="caution">
    <text evidence="2">The sequence shown here is derived from an EMBL/GenBank/DDBJ whole genome shotgun (WGS) entry which is preliminary data.</text>
</comment>
<dbReference type="Pfam" id="PF04230">
    <property type="entry name" value="PS_pyruv_trans"/>
    <property type="match status" value="1"/>
</dbReference>
<sequence>MVMEEHRKALRIGLLWHTFSHGNLGVDALACGHAILLRRAVQRVGVTAHYTSLGAGQNRLAELPGDVTNGPEPQLKQLLKGNFGFLTAIRNCDVVFDIGEGDSFTDIYGVRRFARLVGTKLAVLALGKPLIIAPQTIGPFNLPVCRRVAIAVMRRAGGVFTRDELSTAFLNECGIANAEEFIDVAFAVPVIKQAKAGDRQRVCLNISGLLYNQSYTGKNELGMRLDYASLTHALIEEMGKRPGVEVHLLAHVSGSGGDDDDTAIMLELKRRYPSAVTAPMFKTAGQAKSYMSGMDFVVAGRMHACIGAFSAGVPVVPIAYSRKFNGLFSTLKYAHYVDGKVDNAEAALGKIMAAFDARDSLAVDVDRGLTIANTRLERYVDRLVHILKYPLSEARRKVRSG</sequence>
<evidence type="ECO:0000313" key="2">
    <source>
        <dbReference type="EMBL" id="RAI42251.1"/>
    </source>
</evidence>
<dbReference type="AlphaFoldDB" id="A0A327KVE4"/>
<protein>
    <recommendedName>
        <fullName evidence="1">Polysaccharide pyruvyl transferase domain-containing protein</fullName>
    </recommendedName>
</protein>
<dbReference type="InterPro" id="IPR007345">
    <property type="entry name" value="Polysacch_pyruvyl_Trfase"/>
</dbReference>
<dbReference type="PANTHER" id="PTHR36836">
    <property type="entry name" value="COLANIC ACID BIOSYNTHESIS PROTEIN WCAK"/>
    <property type="match status" value="1"/>
</dbReference>
<accession>A0A327KVE4</accession>
<evidence type="ECO:0000259" key="1">
    <source>
        <dbReference type="Pfam" id="PF04230"/>
    </source>
</evidence>
<proteinExistence type="predicted"/>
<dbReference type="Proteomes" id="UP000248863">
    <property type="component" value="Unassembled WGS sequence"/>
</dbReference>
<feature type="domain" description="Polysaccharide pyruvyl transferase" evidence="1">
    <location>
        <begin position="23"/>
        <end position="321"/>
    </location>
</feature>
<dbReference type="PANTHER" id="PTHR36836:SF1">
    <property type="entry name" value="COLANIC ACID BIOSYNTHESIS PROTEIN WCAK"/>
    <property type="match status" value="1"/>
</dbReference>
<dbReference type="OrthoDB" id="1814359at2"/>
<gene>
    <name evidence="2" type="ORF">CH338_00405</name>
</gene>
<dbReference type="EMBL" id="NPEU01000002">
    <property type="protein sequence ID" value="RAI42251.1"/>
    <property type="molecule type" value="Genomic_DNA"/>
</dbReference>
<keyword evidence="3" id="KW-1185">Reference proteome</keyword>
<evidence type="ECO:0000313" key="3">
    <source>
        <dbReference type="Proteomes" id="UP000248863"/>
    </source>
</evidence>
<reference evidence="2 3" key="1">
    <citation type="submission" date="2017-07" db="EMBL/GenBank/DDBJ databases">
        <title>Draft Genome Sequences of Select Purple Nonsulfur Bacteria.</title>
        <authorList>
            <person name="Lasarre B."/>
            <person name="Mckinlay J.B."/>
        </authorList>
    </citation>
    <scope>NUCLEOTIDE SEQUENCE [LARGE SCALE GENOMIC DNA]</scope>
    <source>
        <strain evidence="2 3">DSM 11907</strain>
    </source>
</reference>
<name>A0A327KVE4_9BRAD</name>
<organism evidence="2 3">
    <name type="scientific">Rhodoplanes elegans</name>
    <dbReference type="NCBI Taxonomy" id="29408"/>
    <lineage>
        <taxon>Bacteria</taxon>
        <taxon>Pseudomonadati</taxon>
        <taxon>Pseudomonadota</taxon>
        <taxon>Alphaproteobacteria</taxon>
        <taxon>Hyphomicrobiales</taxon>
        <taxon>Nitrobacteraceae</taxon>
        <taxon>Rhodoplanes</taxon>
    </lineage>
</organism>